<protein>
    <recommendedName>
        <fullName evidence="4 6">Pyrroline-5-carboxylate reductase</fullName>
        <ecNumber evidence="4 6">1.5.1.2</ecNumber>
    </recommendedName>
</protein>
<dbReference type="Gene3D" id="3.40.50.720">
    <property type="entry name" value="NAD(P)-binding Rossmann-like Domain"/>
    <property type="match status" value="1"/>
</dbReference>
<evidence type="ECO:0000259" key="7">
    <source>
        <dbReference type="Pfam" id="PF03807"/>
    </source>
</evidence>
<gene>
    <name evidence="9" type="primary">proC</name>
    <name evidence="9" type="ORF">HY912_08990</name>
</gene>
<dbReference type="HAMAP" id="MF_01925">
    <property type="entry name" value="P5C_reductase"/>
    <property type="match status" value="1"/>
</dbReference>
<evidence type="ECO:0000313" key="9">
    <source>
        <dbReference type="EMBL" id="MBI5249617.1"/>
    </source>
</evidence>
<dbReference type="SUPFAM" id="SSF51735">
    <property type="entry name" value="NAD(P)-binding Rossmann-fold domains"/>
    <property type="match status" value="1"/>
</dbReference>
<evidence type="ECO:0000256" key="6">
    <source>
        <dbReference type="RuleBase" id="RU003903"/>
    </source>
</evidence>
<evidence type="ECO:0000256" key="5">
    <source>
        <dbReference type="PIRSR" id="PIRSR000193-1"/>
    </source>
</evidence>
<dbReference type="PROSITE" id="PS00521">
    <property type="entry name" value="P5CR"/>
    <property type="match status" value="1"/>
</dbReference>
<dbReference type="Proteomes" id="UP000807825">
    <property type="component" value="Unassembled WGS sequence"/>
</dbReference>
<comment type="similarity">
    <text evidence="1 6">Belongs to the pyrroline-5-carboxylate reductase family.</text>
</comment>
<evidence type="ECO:0000259" key="8">
    <source>
        <dbReference type="Pfam" id="PF14748"/>
    </source>
</evidence>
<comment type="caution">
    <text evidence="9">The sequence shown here is derived from an EMBL/GenBank/DDBJ whole genome shotgun (WGS) entry which is preliminary data.</text>
</comment>
<evidence type="ECO:0000256" key="2">
    <source>
        <dbReference type="ARBA" id="ARBA00022857"/>
    </source>
</evidence>
<dbReference type="PANTHER" id="PTHR11645">
    <property type="entry name" value="PYRROLINE-5-CARBOXYLATE REDUCTASE"/>
    <property type="match status" value="1"/>
</dbReference>
<feature type="non-terminal residue" evidence="9">
    <location>
        <position position="244"/>
    </location>
</feature>
<dbReference type="GO" id="GO:0055129">
    <property type="term" value="P:L-proline biosynthetic process"/>
    <property type="evidence" value="ECO:0007669"/>
    <property type="project" value="TreeGrafter"/>
</dbReference>
<comment type="catalytic activity">
    <reaction evidence="6">
        <text>L-proline + NADP(+) = (S)-1-pyrroline-5-carboxylate + NADPH + 2 H(+)</text>
        <dbReference type="Rhea" id="RHEA:14109"/>
        <dbReference type="ChEBI" id="CHEBI:15378"/>
        <dbReference type="ChEBI" id="CHEBI:17388"/>
        <dbReference type="ChEBI" id="CHEBI:57783"/>
        <dbReference type="ChEBI" id="CHEBI:58349"/>
        <dbReference type="ChEBI" id="CHEBI:60039"/>
        <dbReference type="EC" id="1.5.1.2"/>
    </reaction>
</comment>
<reference evidence="9" key="1">
    <citation type="submission" date="2020-07" db="EMBL/GenBank/DDBJ databases">
        <title>Huge and variable diversity of episymbiotic CPR bacteria and DPANN archaea in groundwater ecosystems.</title>
        <authorList>
            <person name="He C.Y."/>
            <person name="Keren R."/>
            <person name="Whittaker M."/>
            <person name="Farag I.F."/>
            <person name="Doudna J."/>
            <person name="Cate J.H.D."/>
            <person name="Banfield J.F."/>
        </authorList>
    </citation>
    <scope>NUCLEOTIDE SEQUENCE</scope>
    <source>
        <strain evidence="9">NC_groundwater_1664_Pr3_B-0.1um_52_9</strain>
    </source>
</reference>
<dbReference type="InterPro" id="IPR053790">
    <property type="entry name" value="P5CR-like_CS"/>
</dbReference>
<dbReference type="NCBIfam" id="TIGR00112">
    <property type="entry name" value="proC"/>
    <property type="match status" value="1"/>
</dbReference>
<dbReference type="InterPro" id="IPR008927">
    <property type="entry name" value="6-PGluconate_DH-like_C_sf"/>
</dbReference>
<organism evidence="9 10">
    <name type="scientific">Desulfomonile tiedjei</name>
    <dbReference type="NCBI Taxonomy" id="2358"/>
    <lineage>
        <taxon>Bacteria</taxon>
        <taxon>Pseudomonadati</taxon>
        <taxon>Thermodesulfobacteriota</taxon>
        <taxon>Desulfomonilia</taxon>
        <taxon>Desulfomonilales</taxon>
        <taxon>Desulfomonilaceae</taxon>
        <taxon>Desulfomonile</taxon>
    </lineage>
</organism>
<dbReference type="Pfam" id="PF14748">
    <property type="entry name" value="P5CR_dimer"/>
    <property type="match status" value="1"/>
</dbReference>
<comment type="pathway">
    <text evidence="6">Amino-acid biosynthesis; L-proline biosynthesis; L-proline from L-glutamate 5-semialdehyde: step 1/1.</text>
</comment>
<feature type="domain" description="Pyrroline-5-carboxylate reductase catalytic N-terminal" evidence="7">
    <location>
        <begin position="4"/>
        <end position="99"/>
    </location>
</feature>
<evidence type="ECO:0000256" key="3">
    <source>
        <dbReference type="ARBA" id="ARBA00023002"/>
    </source>
</evidence>
<accession>A0A9D6V1B6</accession>
<evidence type="ECO:0000256" key="4">
    <source>
        <dbReference type="NCBIfam" id="TIGR00112"/>
    </source>
</evidence>
<dbReference type="GO" id="GO:0004735">
    <property type="term" value="F:pyrroline-5-carboxylate reductase activity"/>
    <property type="evidence" value="ECO:0007669"/>
    <property type="project" value="UniProtKB-UniRule"/>
</dbReference>
<dbReference type="InterPro" id="IPR028939">
    <property type="entry name" value="P5C_Rdtase_cat_N"/>
</dbReference>
<feature type="binding site" evidence="5">
    <location>
        <begin position="70"/>
        <end position="73"/>
    </location>
    <ligand>
        <name>NADP(+)</name>
        <dbReference type="ChEBI" id="CHEBI:58349"/>
    </ligand>
</feature>
<keyword evidence="2 5" id="KW-0521">NADP</keyword>
<evidence type="ECO:0000256" key="1">
    <source>
        <dbReference type="ARBA" id="ARBA00005525"/>
    </source>
</evidence>
<feature type="binding site" evidence="5">
    <location>
        <begin position="7"/>
        <end position="12"/>
    </location>
    <ligand>
        <name>NADP(+)</name>
        <dbReference type="ChEBI" id="CHEBI:58349"/>
    </ligand>
</feature>
<name>A0A9D6V1B6_9BACT</name>
<feature type="domain" description="Pyrroline-5-carboxylate reductase dimerisation" evidence="8">
    <location>
        <begin position="162"/>
        <end position="244"/>
    </location>
</feature>
<dbReference type="SUPFAM" id="SSF48179">
    <property type="entry name" value="6-phosphogluconate dehydrogenase C-terminal domain-like"/>
    <property type="match status" value="1"/>
</dbReference>
<dbReference type="InterPro" id="IPR029036">
    <property type="entry name" value="P5CR_dimer"/>
</dbReference>
<dbReference type="Pfam" id="PF03807">
    <property type="entry name" value="F420_oxidored"/>
    <property type="match status" value="1"/>
</dbReference>
<dbReference type="PIRSF" id="PIRSF000193">
    <property type="entry name" value="Pyrrol-5-carb_rd"/>
    <property type="match status" value="1"/>
</dbReference>
<keyword evidence="6" id="KW-0028">Amino-acid biosynthesis</keyword>
<dbReference type="AlphaFoldDB" id="A0A9D6V1B6"/>
<dbReference type="Gene3D" id="1.10.3730.10">
    <property type="entry name" value="ProC C-terminal domain-like"/>
    <property type="match status" value="1"/>
</dbReference>
<dbReference type="FunFam" id="1.10.3730.10:FF:000001">
    <property type="entry name" value="Pyrroline-5-carboxylate reductase"/>
    <property type="match status" value="1"/>
</dbReference>
<dbReference type="PANTHER" id="PTHR11645:SF0">
    <property type="entry name" value="PYRROLINE-5-CARBOXYLATE REDUCTASE 3"/>
    <property type="match status" value="1"/>
</dbReference>
<proteinExistence type="inferred from homology"/>
<keyword evidence="6" id="KW-0641">Proline biosynthesis</keyword>
<evidence type="ECO:0000313" key="10">
    <source>
        <dbReference type="Proteomes" id="UP000807825"/>
    </source>
</evidence>
<sequence>MKGISVIGAGNMGAALVRGFVGSGKAMPSDIRVYDVDPAKIRPLQEEFGIVAVEGLAQAIESTTEIAIVAVKPQVMSPVLEEIAPHVKAGLILVSIAAGISTKFILSKVGAQAKVIRVMPNAPAMVAAGAAAICRAGDANEQDLDIILDLFSSVGFAVAVDEKLMNVVTALSGSGPGYLFAMMEAFTDGAVCMGLDRPTARALTIETFLGAATMAASGGSFSELKDRITSPGGTTIAGLQVMER</sequence>
<dbReference type="InterPro" id="IPR036291">
    <property type="entry name" value="NAD(P)-bd_dom_sf"/>
</dbReference>
<keyword evidence="3 6" id="KW-0560">Oxidoreductase</keyword>
<dbReference type="EC" id="1.5.1.2" evidence="4 6"/>
<dbReference type="EMBL" id="JACRDE010000243">
    <property type="protein sequence ID" value="MBI5249617.1"/>
    <property type="molecule type" value="Genomic_DNA"/>
</dbReference>
<dbReference type="InterPro" id="IPR000304">
    <property type="entry name" value="Pyrroline-COOH_reductase"/>
</dbReference>